<accession>A9HPI3</accession>
<dbReference type="KEGG" id="gdi:GDI2650"/>
<reference evidence="1 2" key="1">
    <citation type="journal article" date="2009" name="BMC Genomics">
        <title>Complete genome sequence of the sugarcane nitrogen-fixing endophyte Gluconacetobacter diazotrophicus Pal5.</title>
        <authorList>
            <person name="Bertalan M."/>
            <person name="Albano R."/>
            <person name="Padua V."/>
            <person name="Rouws L."/>
            <person name="Rojas C."/>
            <person name="Hemerly A."/>
            <person name="Teixeira K."/>
            <person name="Schwab S."/>
            <person name="Araujo J."/>
            <person name="Oliveira A."/>
            <person name="Franca L."/>
            <person name="Magalhaes V."/>
            <person name="Alqueres S."/>
            <person name="Cardoso A."/>
            <person name="Almeida W."/>
            <person name="Loureiro M.M."/>
            <person name="Nogueira E."/>
            <person name="Cidade D."/>
            <person name="Oliveira D."/>
            <person name="Simao T."/>
            <person name="Macedo J."/>
            <person name="Valadao A."/>
            <person name="Dreschsel M."/>
            <person name="Freitas F."/>
            <person name="Vidal M."/>
            <person name="Guedes H."/>
            <person name="Rodrigues E."/>
            <person name="Meneses C."/>
            <person name="Brioso P."/>
            <person name="Pozzer L."/>
            <person name="Figueiredo D."/>
            <person name="Montano H."/>
            <person name="Junior J."/>
            <person name="Filho G."/>
            <person name="Flores V."/>
            <person name="Ferreira B."/>
            <person name="Branco A."/>
            <person name="Gonzalez P."/>
            <person name="Guillobel H."/>
            <person name="Lemos M."/>
            <person name="Seibel L."/>
            <person name="Macedo J."/>
            <person name="Alves-Ferreira M."/>
            <person name="Sachetto-Martins G."/>
            <person name="Coelho A."/>
            <person name="Santos E."/>
            <person name="Amaral G."/>
            <person name="Neves A."/>
            <person name="Pacheco A.B."/>
            <person name="Carvalho D."/>
            <person name="Lery L."/>
            <person name="Bisch P."/>
            <person name="Rossle S.C."/>
            <person name="Urmenyi T."/>
            <person name="Kruger W.V."/>
            <person name="Martins O."/>
            <person name="Baldani J.I."/>
            <person name="Ferreira P.C."/>
        </authorList>
    </citation>
    <scope>NUCLEOTIDE SEQUENCE [LARGE SCALE GENOMIC DNA]</scope>
    <source>
        <strain evidence="2">ATCC 49037 / DSM 5601 / CCUG 37298 / CIP 103539 / LMG 7603 / PAl5</strain>
    </source>
</reference>
<evidence type="ECO:0000313" key="1">
    <source>
        <dbReference type="EMBL" id="CAP56593.1"/>
    </source>
</evidence>
<proteinExistence type="predicted"/>
<protein>
    <submittedName>
        <fullName evidence="1">Uncharacterized protein</fullName>
    </submittedName>
</protein>
<keyword evidence="2" id="KW-1185">Reference proteome</keyword>
<sequence>MEPGMIRGTGPILARAIGNYNQHIENNINYINRRDWVQKALNK</sequence>
<dbReference type="EMBL" id="AM889285">
    <property type="protein sequence ID" value="CAP56593.1"/>
    <property type="molecule type" value="Genomic_DNA"/>
</dbReference>
<organism evidence="1 2">
    <name type="scientific">Gluconacetobacter diazotrophicus (strain ATCC 49037 / DSM 5601 / CCUG 37298 / CIP 103539 / LMG 7603 / PAl5)</name>
    <dbReference type="NCBI Taxonomy" id="272568"/>
    <lineage>
        <taxon>Bacteria</taxon>
        <taxon>Pseudomonadati</taxon>
        <taxon>Pseudomonadota</taxon>
        <taxon>Alphaproteobacteria</taxon>
        <taxon>Acetobacterales</taxon>
        <taxon>Acetobacteraceae</taxon>
        <taxon>Gluconacetobacter</taxon>
    </lineage>
</organism>
<evidence type="ECO:0000313" key="2">
    <source>
        <dbReference type="Proteomes" id="UP000001176"/>
    </source>
</evidence>
<dbReference type="AlphaFoldDB" id="A9HPI3"/>
<name>A9HPI3_GLUDA</name>
<gene>
    <name evidence="1" type="ordered locus">GDI2650</name>
</gene>
<dbReference type="Proteomes" id="UP000001176">
    <property type="component" value="Chromosome"/>
</dbReference>